<keyword evidence="6" id="KW-0378">Hydrolase</keyword>
<dbReference type="PROSITE" id="PS00518">
    <property type="entry name" value="ZF_RING_1"/>
    <property type="match status" value="1"/>
</dbReference>
<feature type="domain" description="Helicase C-terminal" evidence="15">
    <location>
        <begin position="805"/>
        <end position="961"/>
    </location>
</feature>
<evidence type="ECO:0000256" key="8">
    <source>
        <dbReference type="ARBA" id="ARBA00022833"/>
    </source>
</evidence>
<feature type="region of interest" description="Disordered" evidence="12">
    <location>
        <begin position="84"/>
        <end position="104"/>
    </location>
</feature>
<dbReference type="SMART" id="SM00910">
    <property type="entry name" value="HIRAN"/>
    <property type="match status" value="1"/>
</dbReference>
<dbReference type="Pfam" id="PF00271">
    <property type="entry name" value="Helicase_C"/>
    <property type="match status" value="1"/>
</dbReference>
<dbReference type="InterPro" id="IPR050628">
    <property type="entry name" value="SNF2_RAD54_helicase_TF"/>
</dbReference>
<keyword evidence="8" id="KW-0862">Zinc</keyword>
<organism evidence="16 17">
    <name type="scientific">Tolypocladium capitatum</name>
    <dbReference type="NCBI Taxonomy" id="45235"/>
    <lineage>
        <taxon>Eukaryota</taxon>
        <taxon>Fungi</taxon>
        <taxon>Dikarya</taxon>
        <taxon>Ascomycota</taxon>
        <taxon>Pezizomycotina</taxon>
        <taxon>Sordariomycetes</taxon>
        <taxon>Hypocreomycetidae</taxon>
        <taxon>Hypocreales</taxon>
        <taxon>Ophiocordycipitaceae</taxon>
        <taxon>Tolypocladium</taxon>
    </lineage>
</organism>
<dbReference type="GO" id="GO:0008270">
    <property type="term" value="F:zinc ion binding"/>
    <property type="evidence" value="ECO:0007669"/>
    <property type="project" value="UniProtKB-KW"/>
</dbReference>
<dbReference type="CDD" id="cd18008">
    <property type="entry name" value="DEXDc_SHPRH-like"/>
    <property type="match status" value="1"/>
</dbReference>
<dbReference type="Pfam" id="PF00176">
    <property type="entry name" value="SNF2-rel_dom"/>
    <property type="match status" value="1"/>
</dbReference>
<dbReference type="AlphaFoldDB" id="A0A2K3QIE6"/>
<dbReference type="Proteomes" id="UP000236621">
    <property type="component" value="Unassembled WGS sequence"/>
</dbReference>
<dbReference type="GO" id="GO:0003676">
    <property type="term" value="F:nucleic acid binding"/>
    <property type="evidence" value="ECO:0007669"/>
    <property type="project" value="InterPro"/>
</dbReference>
<dbReference type="SUPFAM" id="SSF57850">
    <property type="entry name" value="RING/U-box"/>
    <property type="match status" value="1"/>
</dbReference>
<gene>
    <name evidence="16" type="ORF">TCAP_02771</name>
</gene>
<dbReference type="GO" id="GO:0006281">
    <property type="term" value="P:DNA repair"/>
    <property type="evidence" value="ECO:0007669"/>
    <property type="project" value="TreeGrafter"/>
</dbReference>
<evidence type="ECO:0000256" key="6">
    <source>
        <dbReference type="ARBA" id="ARBA00022801"/>
    </source>
</evidence>
<accession>A0A2K3QIE6</accession>
<evidence type="ECO:0000256" key="3">
    <source>
        <dbReference type="ARBA" id="ARBA00022723"/>
    </source>
</evidence>
<feature type="non-terminal residue" evidence="16">
    <location>
        <position position="1"/>
    </location>
</feature>
<dbReference type="InterPro" id="IPR000330">
    <property type="entry name" value="SNF2_N"/>
</dbReference>
<dbReference type="SMART" id="SM00490">
    <property type="entry name" value="HELICc"/>
    <property type="match status" value="1"/>
</dbReference>
<dbReference type="SMART" id="SM00487">
    <property type="entry name" value="DEXDc"/>
    <property type="match status" value="1"/>
</dbReference>
<evidence type="ECO:0000256" key="2">
    <source>
        <dbReference type="ARBA" id="ARBA00007025"/>
    </source>
</evidence>
<feature type="domain" description="Helicase ATP-binding" evidence="14">
    <location>
        <begin position="414"/>
        <end position="578"/>
    </location>
</feature>
<evidence type="ECO:0000259" key="13">
    <source>
        <dbReference type="PROSITE" id="PS50089"/>
    </source>
</evidence>
<evidence type="ECO:0000256" key="12">
    <source>
        <dbReference type="SAM" id="MobiDB-lite"/>
    </source>
</evidence>
<keyword evidence="9" id="KW-0067">ATP-binding</keyword>
<comment type="caution">
    <text evidence="16">The sequence shown here is derived from an EMBL/GenBank/DDBJ whole genome shotgun (WGS) entry which is preliminary data.</text>
</comment>
<keyword evidence="3" id="KW-0479">Metal-binding</keyword>
<dbReference type="SUPFAM" id="SSF52540">
    <property type="entry name" value="P-loop containing nucleoside triphosphate hydrolases"/>
    <property type="match status" value="2"/>
</dbReference>
<evidence type="ECO:0000259" key="14">
    <source>
        <dbReference type="PROSITE" id="PS51192"/>
    </source>
</evidence>
<dbReference type="Pfam" id="PF08797">
    <property type="entry name" value="HIRAN"/>
    <property type="match status" value="1"/>
</dbReference>
<dbReference type="InterPro" id="IPR001650">
    <property type="entry name" value="Helicase_C-like"/>
</dbReference>
<proteinExistence type="inferred from homology"/>
<evidence type="ECO:0000313" key="17">
    <source>
        <dbReference type="Proteomes" id="UP000236621"/>
    </source>
</evidence>
<evidence type="ECO:0000256" key="4">
    <source>
        <dbReference type="ARBA" id="ARBA00022741"/>
    </source>
</evidence>
<dbReference type="Gene3D" id="3.40.50.300">
    <property type="entry name" value="P-loop containing nucleotide triphosphate hydrolases"/>
    <property type="match status" value="1"/>
</dbReference>
<protein>
    <submittedName>
        <fullName evidence="16">Helicase-like transcription factor</fullName>
    </submittedName>
</protein>
<comment type="similarity">
    <text evidence="2">Belongs to the SNF2/RAD54 helicase family.</text>
</comment>
<dbReference type="Gene3D" id="3.30.70.2330">
    <property type="match status" value="1"/>
</dbReference>
<dbReference type="SMART" id="SM00184">
    <property type="entry name" value="RING"/>
    <property type="match status" value="1"/>
</dbReference>
<evidence type="ECO:0000256" key="1">
    <source>
        <dbReference type="ARBA" id="ARBA00004123"/>
    </source>
</evidence>
<dbReference type="Gene3D" id="3.30.40.10">
    <property type="entry name" value="Zinc/RING finger domain, C3HC4 (zinc finger)"/>
    <property type="match status" value="1"/>
</dbReference>
<dbReference type="GO" id="GO:0005634">
    <property type="term" value="C:nucleus"/>
    <property type="evidence" value="ECO:0007669"/>
    <property type="project" value="UniProtKB-SubCell"/>
</dbReference>
<dbReference type="GO" id="GO:0005524">
    <property type="term" value="F:ATP binding"/>
    <property type="evidence" value="ECO:0007669"/>
    <property type="project" value="UniProtKB-KW"/>
</dbReference>
<dbReference type="CDD" id="cd18793">
    <property type="entry name" value="SF2_C_SNF"/>
    <property type="match status" value="1"/>
</dbReference>
<evidence type="ECO:0000256" key="7">
    <source>
        <dbReference type="ARBA" id="ARBA00022806"/>
    </source>
</evidence>
<dbReference type="GO" id="GO:0004386">
    <property type="term" value="F:helicase activity"/>
    <property type="evidence" value="ECO:0007669"/>
    <property type="project" value="UniProtKB-KW"/>
</dbReference>
<dbReference type="OrthoDB" id="448448at2759"/>
<dbReference type="InterPro" id="IPR001841">
    <property type="entry name" value="Znf_RING"/>
</dbReference>
<dbReference type="PANTHER" id="PTHR45626:SF11">
    <property type="entry name" value="FAMILY HELICASE, PUTATIVE (AFU_ORTHOLOGUE AFUA_5G06590)-RELATED"/>
    <property type="match status" value="1"/>
</dbReference>
<dbReference type="Pfam" id="PF13923">
    <property type="entry name" value="zf-C3HC4_2"/>
    <property type="match status" value="1"/>
</dbReference>
<keyword evidence="17" id="KW-1185">Reference proteome</keyword>
<dbReference type="GO" id="GO:0008094">
    <property type="term" value="F:ATP-dependent activity, acting on DNA"/>
    <property type="evidence" value="ECO:0007669"/>
    <property type="project" value="TreeGrafter"/>
</dbReference>
<dbReference type="EMBL" id="NRSZ01000426">
    <property type="protein sequence ID" value="PNY27303.1"/>
    <property type="molecule type" value="Genomic_DNA"/>
</dbReference>
<feature type="region of interest" description="Disordered" evidence="12">
    <location>
        <begin position="122"/>
        <end position="142"/>
    </location>
</feature>
<comment type="subcellular location">
    <subcellularLocation>
        <location evidence="1">Nucleus</location>
    </subcellularLocation>
</comment>
<dbReference type="PROSITE" id="PS51192">
    <property type="entry name" value="HELICASE_ATP_BIND_1"/>
    <property type="match status" value="1"/>
</dbReference>
<reference evidence="16 17" key="1">
    <citation type="submission" date="2017-08" db="EMBL/GenBank/DDBJ databases">
        <title>Harnessing the power of phylogenomics to disentangle the directionality and signatures of interkingdom host jumping in the parasitic fungal genus Tolypocladium.</title>
        <authorList>
            <person name="Quandt C.A."/>
            <person name="Patterson W."/>
            <person name="Spatafora J.W."/>
        </authorList>
    </citation>
    <scope>NUCLEOTIDE SEQUENCE [LARGE SCALE GENOMIC DNA]</scope>
    <source>
        <strain evidence="16 17">CBS 113982</strain>
    </source>
</reference>
<keyword evidence="4" id="KW-0547">Nucleotide-binding</keyword>
<sequence>TCAFHQIRSIKESRKRLCSIDLRPICGGSKFIGCRFCLLLAPAAFLEGRPPLARFTLPTMPRTAKKRGIGIDVVDLTGDESPAKRPALAVGQPCRSNSTASLSHVPSYSTGIGGSGVYGSSPQSSWSGSSARTGNAGVASSQLGTQEPEYLDLTQDDDGPPTELYGSFDGKIVGVRYYSGYASPGEVVLCHREPQNKYDPNAIRVDNVMYQQIGHLPRKVAEKIAPYMDSGDIALEAQLTGEKGMFDCPIRLQFFGPNNPAERDRVEKALKADKLVKATQLRQTRNEAEAVRVATGLKSGGSTHGVGREPTLADRVELTLEDLMKKSDASQSHNGGDAIKTLIIGEDDLSKIPFAEQPAQLAATLLPYQLQGLAWMTLKENPKHPEKNAERLVQLWKHTSRGLYCNLASGFVSQSPPKLCSGGILADDMGLGKTLQVISLILTGGPGSTLIVAPVSVMSNWKQQIERHVKADQAPSVLIYQGDKKMTAEDLMRYNVVITSYGRLARERDPKVQRVLLNKSVEWRRVVLDEGHTIRNAKTKVALAACEIRAKSRWVLTGTPIVNSVKDLHSLVKFLHLTGGIEQSEIFNTNVTRKLAVGDRAGEAIIQALVQDICLRRKKDMKFVDLKLPEKKEYLHRITFHPSEKQKYDALLSEARGALKDFQARSSAGQKGRFQNVLERLLRLRQTCNHWTLCKERIDDLMKLLENEDVVAFTDKNQALLQEALRLYLESQEDCAVCYEIPTAPVITNCKHVFCRACITKAIQIQHRCPMCRNALTEDCLLEPAPEGKFDDNFNTDTQSSKTEAMLQIVRATIKNPGSKVIIFSQWTSFLNIVQNQLKCADIKFCRVDGSMNTDKRDRAIDALDNDPDTRVMLASLAVCSVGLNLVSADTVILSDSWWAPAIEDQAIDRVHRLGQMRETTVWRLVMEETVEERVLDIQSEKRELVGKAFQEKEKTGKKTKTTRMADVMKLLS</sequence>
<evidence type="ECO:0000256" key="9">
    <source>
        <dbReference type="ARBA" id="ARBA00022840"/>
    </source>
</evidence>
<dbReference type="PROSITE" id="PS50089">
    <property type="entry name" value="ZF_RING_2"/>
    <property type="match status" value="1"/>
</dbReference>
<evidence type="ECO:0000313" key="16">
    <source>
        <dbReference type="EMBL" id="PNY27303.1"/>
    </source>
</evidence>
<feature type="compositionally biased region" description="Polar residues" evidence="12">
    <location>
        <begin position="94"/>
        <end position="104"/>
    </location>
</feature>
<name>A0A2K3QIE6_9HYPO</name>
<dbReference type="InterPro" id="IPR013083">
    <property type="entry name" value="Znf_RING/FYVE/PHD"/>
</dbReference>
<evidence type="ECO:0000256" key="11">
    <source>
        <dbReference type="PROSITE-ProRule" id="PRU00175"/>
    </source>
</evidence>
<keyword evidence="7 16" id="KW-0347">Helicase</keyword>
<dbReference type="InterPro" id="IPR038718">
    <property type="entry name" value="SNF2-like_sf"/>
</dbReference>
<dbReference type="InterPro" id="IPR017907">
    <property type="entry name" value="Znf_RING_CS"/>
</dbReference>
<evidence type="ECO:0000256" key="5">
    <source>
        <dbReference type="ARBA" id="ARBA00022771"/>
    </source>
</evidence>
<feature type="domain" description="RING-type" evidence="13">
    <location>
        <begin position="735"/>
        <end position="773"/>
    </location>
</feature>
<evidence type="ECO:0000259" key="15">
    <source>
        <dbReference type="PROSITE" id="PS51194"/>
    </source>
</evidence>
<dbReference type="InterPro" id="IPR014001">
    <property type="entry name" value="Helicase_ATP-bd"/>
</dbReference>
<dbReference type="PROSITE" id="PS51194">
    <property type="entry name" value="HELICASE_CTER"/>
    <property type="match status" value="1"/>
</dbReference>
<keyword evidence="10" id="KW-0539">Nucleus</keyword>
<dbReference type="InterPro" id="IPR014905">
    <property type="entry name" value="HIRAN"/>
</dbReference>
<keyword evidence="5 11" id="KW-0863">Zinc-finger</keyword>
<dbReference type="InterPro" id="IPR027417">
    <property type="entry name" value="P-loop_NTPase"/>
</dbReference>
<dbReference type="PANTHER" id="PTHR45626">
    <property type="entry name" value="TRANSCRIPTION TERMINATION FACTOR 2-RELATED"/>
    <property type="match status" value="1"/>
</dbReference>
<dbReference type="Gene3D" id="3.40.50.10810">
    <property type="entry name" value="Tandem AAA-ATPase domain"/>
    <property type="match status" value="1"/>
</dbReference>
<dbReference type="STRING" id="45235.A0A2K3QIE6"/>
<dbReference type="InterPro" id="IPR049730">
    <property type="entry name" value="SNF2/RAD54-like_C"/>
</dbReference>
<evidence type="ECO:0000256" key="10">
    <source>
        <dbReference type="ARBA" id="ARBA00023242"/>
    </source>
</evidence>
<dbReference type="GO" id="GO:0016818">
    <property type="term" value="F:hydrolase activity, acting on acid anhydrides, in phosphorus-containing anhydrides"/>
    <property type="evidence" value="ECO:0007669"/>
    <property type="project" value="InterPro"/>
</dbReference>